<dbReference type="EMBL" id="JAYMYR010000004">
    <property type="protein sequence ID" value="KAK7367672.1"/>
    <property type="molecule type" value="Genomic_DNA"/>
</dbReference>
<dbReference type="Proteomes" id="UP001374584">
    <property type="component" value="Unassembled WGS sequence"/>
</dbReference>
<accession>A0AAN9NBZ6</accession>
<protein>
    <submittedName>
        <fullName evidence="1">Uncharacterized protein</fullName>
    </submittedName>
</protein>
<comment type="caution">
    <text evidence="1">The sequence shown here is derived from an EMBL/GenBank/DDBJ whole genome shotgun (WGS) entry which is preliminary data.</text>
</comment>
<organism evidence="1 2">
    <name type="scientific">Phaseolus coccineus</name>
    <name type="common">Scarlet runner bean</name>
    <name type="synonym">Phaseolus multiflorus</name>
    <dbReference type="NCBI Taxonomy" id="3886"/>
    <lineage>
        <taxon>Eukaryota</taxon>
        <taxon>Viridiplantae</taxon>
        <taxon>Streptophyta</taxon>
        <taxon>Embryophyta</taxon>
        <taxon>Tracheophyta</taxon>
        <taxon>Spermatophyta</taxon>
        <taxon>Magnoliopsida</taxon>
        <taxon>eudicotyledons</taxon>
        <taxon>Gunneridae</taxon>
        <taxon>Pentapetalae</taxon>
        <taxon>rosids</taxon>
        <taxon>fabids</taxon>
        <taxon>Fabales</taxon>
        <taxon>Fabaceae</taxon>
        <taxon>Papilionoideae</taxon>
        <taxon>50 kb inversion clade</taxon>
        <taxon>NPAAA clade</taxon>
        <taxon>indigoferoid/millettioid clade</taxon>
        <taxon>Phaseoleae</taxon>
        <taxon>Phaseolus</taxon>
    </lineage>
</organism>
<reference evidence="1 2" key="1">
    <citation type="submission" date="2024-01" db="EMBL/GenBank/DDBJ databases">
        <title>The genomes of 5 underutilized Papilionoideae crops provide insights into root nodulation and disease resistanc.</title>
        <authorList>
            <person name="Jiang F."/>
        </authorList>
    </citation>
    <scope>NUCLEOTIDE SEQUENCE [LARGE SCALE GENOMIC DNA]</scope>
    <source>
        <strain evidence="1">JINMINGXINNONG_FW02</strain>
        <tissue evidence="1">Leaves</tissue>
    </source>
</reference>
<evidence type="ECO:0000313" key="1">
    <source>
        <dbReference type="EMBL" id="KAK7367672.1"/>
    </source>
</evidence>
<sequence>MISSAFVPIPNPDTASFFMPHLNKDVVLKCNEPTSGDCAGHGQVCGFTADTKTLQVGCFFYAPNQNQEDTALQPESEAVLLYCVARHEK</sequence>
<dbReference type="AlphaFoldDB" id="A0AAN9NBZ6"/>
<name>A0AAN9NBZ6_PHACN</name>
<keyword evidence="2" id="KW-1185">Reference proteome</keyword>
<evidence type="ECO:0000313" key="2">
    <source>
        <dbReference type="Proteomes" id="UP001374584"/>
    </source>
</evidence>
<gene>
    <name evidence="1" type="ORF">VNO80_09690</name>
</gene>
<proteinExistence type="predicted"/>